<evidence type="ECO:0000313" key="3">
    <source>
        <dbReference type="Proteomes" id="UP000262583"/>
    </source>
</evidence>
<dbReference type="Proteomes" id="UP000262583">
    <property type="component" value="Chromosome"/>
</dbReference>
<dbReference type="SUPFAM" id="SSF48452">
    <property type="entry name" value="TPR-like"/>
    <property type="match status" value="1"/>
</dbReference>
<gene>
    <name evidence="2" type="ORF">BRCON_0943</name>
</gene>
<dbReference type="InterPro" id="IPR011990">
    <property type="entry name" value="TPR-like_helical_dom_sf"/>
</dbReference>
<sequence length="209" mass="22990">MWQRYASVGVVVVALGLSGCCWQVRSSFLFDRFRYGGDERALKERAGVALSMNSLDYAISLYRKSLKHQPNDDEAYMGIATARFHDGNLKWAIQNARAAVKAGGPNAPFAASTAIYLQTHRGDFAGARDTALLLAQWAESAGQRLIALDSYLLASNLSSAYLGDWEAAERYARSAEKLLQPGDLEAAKRVKACLYDLERRRSGKKFGDG</sequence>
<protein>
    <submittedName>
        <fullName evidence="2">Uncharacterized protein</fullName>
    </submittedName>
</protein>
<dbReference type="KEGG" id="schv:BRCON_0943"/>
<dbReference type="Gene3D" id="1.25.40.10">
    <property type="entry name" value="Tetratricopeptide repeat domain"/>
    <property type="match status" value="1"/>
</dbReference>
<dbReference type="AlphaFoldDB" id="A0A2Z4Y3L0"/>
<proteinExistence type="predicted"/>
<dbReference type="EMBL" id="CP030759">
    <property type="protein sequence ID" value="AXA35720.1"/>
    <property type="molecule type" value="Genomic_DNA"/>
</dbReference>
<keyword evidence="1" id="KW-0802">TPR repeat</keyword>
<evidence type="ECO:0000313" key="2">
    <source>
        <dbReference type="EMBL" id="AXA35720.1"/>
    </source>
</evidence>
<accession>A0A2Z4Y3L0</accession>
<dbReference type="PROSITE" id="PS50005">
    <property type="entry name" value="TPR"/>
    <property type="match status" value="1"/>
</dbReference>
<organism evidence="2 3">
    <name type="scientific">Sumerlaea chitinivorans</name>
    <dbReference type="NCBI Taxonomy" id="2250252"/>
    <lineage>
        <taxon>Bacteria</taxon>
        <taxon>Candidatus Sumerlaeota</taxon>
        <taxon>Candidatus Sumerlaeia</taxon>
        <taxon>Candidatus Sumerlaeales</taxon>
        <taxon>Candidatus Sumerlaeaceae</taxon>
        <taxon>Candidatus Sumerlaea</taxon>
    </lineage>
</organism>
<reference evidence="2 3" key="1">
    <citation type="submission" date="2018-05" db="EMBL/GenBank/DDBJ databases">
        <title>A metagenomic window into the 2 km-deep terrestrial subsurface aquifer revealed taxonomically and functionally diverse microbial community comprising novel uncultured bacterial lineages.</title>
        <authorList>
            <person name="Kadnikov V.V."/>
            <person name="Mardanov A.V."/>
            <person name="Beletsky A.V."/>
            <person name="Banks D."/>
            <person name="Pimenov N.V."/>
            <person name="Frank Y.A."/>
            <person name="Karnachuk O.V."/>
            <person name="Ravin N.V."/>
        </authorList>
    </citation>
    <scope>NUCLEOTIDE SEQUENCE [LARGE SCALE GENOMIC DNA]</scope>
    <source>
        <strain evidence="2">BY</strain>
    </source>
</reference>
<dbReference type="InterPro" id="IPR019734">
    <property type="entry name" value="TPR_rpt"/>
</dbReference>
<feature type="repeat" description="TPR" evidence="1">
    <location>
        <begin position="39"/>
        <end position="72"/>
    </location>
</feature>
<evidence type="ECO:0000256" key="1">
    <source>
        <dbReference type="PROSITE-ProRule" id="PRU00339"/>
    </source>
</evidence>
<name>A0A2Z4Y3L0_SUMC1</name>
<dbReference type="PROSITE" id="PS51257">
    <property type="entry name" value="PROKAR_LIPOPROTEIN"/>
    <property type="match status" value="1"/>
</dbReference>